<evidence type="ECO:0000313" key="3">
    <source>
        <dbReference type="Proteomes" id="UP000294656"/>
    </source>
</evidence>
<accession>A0A4R6M7P6</accession>
<evidence type="ECO:0000313" key="2">
    <source>
        <dbReference type="EMBL" id="TDO97448.1"/>
    </source>
</evidence>
<dbReference type="Pfam" id="PF26078">
    <property type="entry name" value="Baseplate_J_M"/>
    <property type="match status" value="1"/>
</dbReference>
<name>A0A4R6M7P6_9GAMM</name>
<proteinExistence type="predicted"/>
<dbReference type="RefSeq" id="WP_133504022.1">
    <property type="nucleotide sequence ID" value="NZ_SNXC01000012.1"/>
</dbReference>
<sequence>MSHIFENLAAPTVFEVTDFESIFNELLNEVYKAVPNYKPVESDPYHLILEAFAYRELYLKNDFNQRLKGLLLPYASDTNLDNIATHYGVERLTGEDDDAFRIRIVRSLDSHPTAGSRESYEYHAYSVHSSIDDVHAYSPAIGEITVVIASYEEGGLADDIKAQVESVLSDEKVRPITDKVTVREVKEKPISIHVKVSCPLQYRSQVEAEIRAKMNKNQTIGKTLSIFQLVRLFSVDEVTNVSLKAPTTETVCAPDERIVITDIQIDWEDA</sequence>
<gene>
    <name evidence="2" type="ORF">DFP79_2267</name>
</gene>
<reference evidence="2 3" key="1">
    <citation type="submission" date="2019-03" db="EMBL/GenBank/DDBJ databases">
        <title>Genomic Encyclopedia of Type Strains, Phase III (KMG-III): the genomes of soil and plant-associated and newly described type strains.</title>
        <authorList>
            <person name="Whitman W."/>
        </authorList>
    </citation>
    <scope>NUCLEOTIDE SEQUENCE [LARGE SCALE GENOMIC DNA]</scope>
    <source>
        <strain evidence="2 3">CECT 7378</strain>
    </source>
</reference>
<keyword evidence="3" id="KW-1185">Reference proteome</keyword>
<dbReference type="AlphaFoldDB" id="A0A4R6M7P6"/>
<protein>
    <submittedName>
        <fullName evidence="2">Phage-related baseplate assembly protein</fullName>
    </submittedName>
</protein>
<comment type="caution">
    <text evidence="2">The sequence shown here is derived from an EMBL/GenBank/DDBJ whole genome shotgun (WGS) entry which is preliminary data.</text>
</comment>
<dbReference type="InterPro" id="IPR014507">
    <property type="entry name" value="Baseplate_assembly_J_pred"/>
</dbReference>
<dbReference type="Proteomes" id="UP000294656">
    <property type="component" value="Unassembled WGS sequence"/>
</dbReference>
<dbReference type="OrthoDB" id="9793802at2"/>
<evidence type="ECO:0000259" key="1">
    <source>
        <dbReference type="Pfam" id="PF26078"/>
    </source>
</evidence>
<dbReference type="PIRSF" id="PIRSF020481">
    <property type="entry name" value="BAP"/>
    <property type="match status" value="1"/>
</dbReference>
<feature type="domain" description="Baseplate J-like central" evidence="1">
    <location>
        <begin position="112"/>
        <end position="182"/>
    </location>
</feature>
<dbReference type="InterPro" id="IPR058531">
    <property type="entry name" value="Baseplate_J_M"/>
</dbReference>
<dbReference type="EMBL" id="SNXC01000012">
    <property type="protein sequence ID" value="TDO97448.1"/>
    <property type="molecule type" value="Genomic_DNA"/>
</dbReference>
<organism evidence="2 3">
    <name type="scientific">Marinomonas balearica</name>
    <dbReference type="NCBI Taxonomy" id="491947"/>
    <lineage>
        <taxon>Bacteria</taxon>
        <taxon>Pseudomonadati</taxon>
        <taxon>Pseudomonadota</taxon>
        <taxon>Gammaproteobacteria</taxon>
        <taxon>Oceanospirillales</taxon>
        <taxon>Oceanospirillaceae</taxon>
        <taxon>Marinomonas</taxon>
    </lineage>
</organism>